<organism evidence="2">
    <name type="scientific">Arion vulgaris</name>
    <dbReference type="NCBI Taxonomy" id="1028688"/>
    <lineage>
        <taxon>Eukaryota</taxon>
        <taxon>Metazoa</taxon>
        <taxon>Spiralia</taxon>
        <taxon>Lophotrochozoa</taxon>
        <taxon>Mollusca</taxon>
        <taxon>Gastropoda</taxon>
        <taxon>Heterobranchia</taxon>
        <taxon>Euthyneura</taxon>
        <taxon>Panpulmonata</taxon>
        <taxon>Eupulmonata</taxon>
        <taxon>Stylommatophora</taxon>
        <taxon>Helicina</taxon>
        <taxon>Arionoidea</taxon>
        <taxon>Arionidae</taxon>
        <taxon>Arion</taxon>
    </lineage>
</organism>
<name>A0A0B6XUZ4_9EUPU</name>
<dbReference type="AlphaFoldDB" id="A0A0B6XUZ4"/>
<feature type="compositionally biased region" description="Basic and acidic residues" evidence="1">
    <location>
        <begin position="19"/>
        <end position="31"/>
    </location>
</feature>
<proteinExistence type="predicted"/>
<gene>
    <name evidence="2" type="primary">ORF2383</name>
</gene>
<reference evidence="2" key="1">
    <citation type="submission" date="2014-12" db="EMBL/GenBank/DDBJ databases">
        <title>Insight into the proteome of Arion vulgaris.</title>
        <authorList>
            <person name="Aradska J."/>
            <person name="Bulat T."/>
            <person name="Smidak R."/>
            <person name="Sarate P."/>
            <person name="Gangsoo J."/>
            <person name="Sialana F."/>
            <person name="Bilban M."/>
            <person name="Lubec G."/>
        </authorList>
    </citation>
    <scope>NUCLEOTIDE SEQUENCE</scope>
    <source>
        <tissue evidence="2">Skin</tissue>
    </source>
</reference>
<accession>A0A0B6XUZ4</accession>
<feature type="compositionally biased region" description="Low complexity" evidence="1">
    <location>
        <begin position="52"/>
        <end position="69"/>
    </location>
</feature>
<dbReference type="EMBL" id="HACG01000972">
    <property type="protein sequence ID" value="CEK47837.1"/>
    <property type="molecule type" value="Transcribed_RNA"/>
</dbReference>
<protein>
    <submittedName>
        <fullName evidence="2">Uncharacterized protein</fullName>
    </submittedName>
</protein>
<feature type="non-terminal residue" evidence="2">
    <location>
        <position position="97"/>
    </location>
</feature>
<evidence type="ECO:0000256" key="1">
    <source>
        <dbReference type="SAM" id="MobiDB-lite"/>
    </source>
</evidence>
<feature type="non-terminal residue" evidence="2">
    <location>
        <position position="1"/>
    </location>
</feature>
<evidence type="ECO:0000313" key="2">
    <source>
        <dbReference type="EMBL" id="CEK47837.1"/>
    </source>
</evidence>
<feature type="compositionally biased region" description="Polar residues" evidence="1">
    <location>
        <begin position="1"/>
        <end position="16"/>
    </location>
</feature>
<feature type="region of interest" description="Disordered" evidence="1">
    <location>
        <begin position="1"/>
        <end position="80"/>
    </location>
</feature>
<sequence>QDINDSVQRSRTSSGVKPSDQKSKKELRYLDDEKEEEEEEALKRTDLPTPKSSARSPQVSSRSRSTAGSRSKEEIIETENELTRLITEVLVQEGADL</sequence>